<evidence type="ECO:0000313" key="1">
    <source>
        <dbReference type="EMBL" id="ABC28917.1"/>
    </source>
</evidence>
<dbReference type="OrthoDB" id="9832522at2"/>
<dbReference type="KEGG" id="hch:HCH_02087"/>
<dbReference type="RefSeq" id="WP_011395988.1">
    <property type="nucleotide sequence ID" value="NC_007645.1"/>
</dbReference>
<dbReference type="AlphaFoldDB" id="Q2SKA7"/>
<protein>
    <submittedName>
        <fullName evidence="1">Uncharacterized protein</fullName>
    </submittedName>
</protein>
<sequence>MKKLTWDDCKARIRIYNGAIAFSINYWRNALAFDEEIFGRLKDAFVFEGPLDEENASVGFFYLTPENRSEIYIERLMRNDLVKLFVAGANDVFYQCIPESLMVELGEIGEFSSSAIQAAKTIKGCEWLILSDGNEHDEPFYLFES</sequence>
<dbReference type="EMBL" id="CP000155">
    <property type="protein sequence ID" value="ABC28917.1"/>
    <property type="molecule type" value="Genomic_DNA"/>
</dbReference>
<proteinExistence type="predicted"/>
<dbReference type="STRING" id="349521.HCH_02087"/>
<organism evidence="1 2">
    <name type="scientific">Hahella chejuensis (strain KCTC 2396)</name>
    <dbReference type="NCBI Taxonomy" id="349521"/>
    <lineage>
        <taxon>Bacteria</taxon>
        <taxon>Pseudomonadati</taxon>
        <taxon>Pseudomonadota</taxon>
        <taxon>Gammaproteobacteria</taxon>
        <taxon>Oceanospirillales</taxon>
        <taxon>Hahellaceae</taxon>
        <taxon>Hahella</taxon>
    </lineage>
</organism>
<dbReference type="HOGENOM" id="CLU_1784153_0_0_6"/>
<dbReference type="Proteomes" id="UP000000238">
    <property type="component" value="Chromosome"/>
</dbReference>
<reference evidence="1 2" key="1">
    <citation type="journal article" date="2005" name="Nucleic Acids Res.">
        <title>Genomic blueprint of Hahella chejuensis, a marine microbe producing an algicidal agent.</title>
        <authorList>
            <person name="Jeong H."/>
            <person name="Yim J.H."/>
            <person name="Lee C."/>
            <person name="Choi S.-H."/>
            <person name="Park Y.K."/>
            <person name="Yoon S.H."/>
            <person name="Hur C.-G."/>
            <person name="Kang H.-Y."/>
            <person name="Kim D."/>
            <person name="Lee H.H."/>
            <person name="Park K.H."/>
            <person name="Park S.-H."/>
            <person name="Park H.-S."/>
            <person name="Lee H.K."/>
            <person name="Oh T.K."/>
            <person name="Kim J.F."/>
        </authorList>
    </citation>
    <scope>NUCLEOTIDE SEQUENCE [LARGE SCALE GENOMIC DNA]</scope>
    <source>
        <strain evidence="1 2">KCTC 2396</strain>
    </source>
</reference>
<keyword evidence="2" id="KW-1185">Reference proteome</keyword>
<name>Q2SKA7_HAHCH</name>
<evidence type="ECO:0000313" key="2">
    <source>
        <dbReference type="Proteomes" id="UP000000238"/>
    </source>
</evidence>
<gene>
    <name evidence="1" type="ordered locus">HCH_02087</name>
</gene>
<accession>Q2SKA7</accession>